<dbReference type="KEGG" id="gai:IMCC3135_03240"/>
<evidence type="ECO:0000256" key="2">
    <source>
        <dbReference type="SAM" id="SignalP"/>
    </source>
</evidence>
<evidence type="ECO:0000313" key="3">
    <source>
        <dbReference type="EMBL" id="ASJ70761.1"/>
    </source>
</evidence>
<dbReference type="EMBL" id="CP018632">
    <property type="protein sequence ID" value="ASJ70761.1"/>
    <property type="molecule type" value="Genomic_DNA"/>
</dbReference>
<name>A0A2Z2NLA4_9GAMM</name>
<dbReference type="OrthoDB" id="227003at2"/>
<dbReference type="RefSeq" id="WP_157735737.1">
    <property type="nucleotide sequence ID" value="NZ_CP018632.1"/>
</dbReference>
<dbReference type="Proteomes" id="UP000250079">
    <property type="component" value="Chromosome"/>
</dbReference>
<reference evidence="3 4" key="1">
    <citation type="submission" date="2016-12" db="EMBL/GenBank/DDBJ databases">
        <authorList>
            <person name="Song W.-J."/>
            <person name="Kurnit D.M."/>
        </authorList>
    </citation>
    <scope>NUCLEOTIDE SEQUENCE [LARGE SCALE GENOMIC DNA]</scope>
    <source>
        <strain evidence="3 4">IMCC3135</strain>
    </source>
</reference>
<feature type="transmembrane region" description="Helical" evidence="1">
    <location>
        <begin position="231"/>
        <end position="252"/>
    </location>
</feature>
<dbReference type="GO" id="GO:0016020">
    <property type="term" value="C:membrane"/>
    <property type="evidence" value="ECO:0007669"/>
    <property type="project" value="InterPro"/>
</dbReference>
<feature type="chain" id="PRO_5016232443" description="Mechanosensitive ion channel" evidence="2">
    <location>
        <begin position="22"/>
        <end position="555"/>
    </location>
</feature>
<evidence type="ECO:0008006" key="5">
    <source>
        <dbReference type="Google" id="ProtNLM"/>
    </source>
</evidence>
<sequence>MQIRLIFLLLLLCLPVTELLAQSQPEVPEQSLDGKDLQAIRLDELARLLQKKVDQKVELEKTQTDKTEELPADKQTVLSNLNRDIGNLSAAFEMIALSNTDTALLNDPDAVKTDWRQDLLDILNPLIESLKSITKRPRQVAEARDTVYRSEAQLQITHQAVSELEAIPADSLDANAASRIADLLSKWQDEQAQYEQHRLVAQTQLERLSADQETFFQGVWPATRLFLLGRGLTLAIAMAAAFLTWAVMRFLWWMYTIRFTTKDQRRNSTWFRLLAYSFYLVTTLITVFVILVVLYVREDLLLLALAFLVIVAIILGLRQYLPRYVREARLLLNLGAVREDERVIYNGLPWQIESLNLYTVLRNPALDGVIRLPLDVIATLVSRPVKNNLWFPSNRGDYVILPDTTFGQIKCQTPDLVEISIRGGMSMTYNTQEFYAINLINLSRDETFGVSVTFGFDYSLQSISLTEIPQTLEREVRKTLHDANYEMHINKLIVELANANTSSLDFLVFAMMSSTVASDYFKLHRLIQQSCVAVANENGWTIPFPQLTIHQPATR</sequence>
<keyword evidence="1" id="KW-0812">Transmembrane</keyword>
<keyword evidence="2" id="KW-0732">Signal</keyword>
<keyword evidence="1" id="KW-0472">Membrane</keyword>
<protein>
    <recommendedName>
        <fullName evidence="5">Mechanosensitive ion channel</fullName>
    </recommendedName>
</protein>
<keyword evidence="1" id="KW-1133">Transmembrane helix</keyword>
<organism evidence="3 4">
    <name type="scientific">Granulosicoccus antarcticus IMCC3135</name>
    <dbReference type="NCBI Taxonomy" id="1192854"/>
    <lineage>
        <taxon>Bacteria</taxon>
        <taxon>Pseudomonadati</taxon>
        <taxon>Pseudomonadota</taxon>
        <taxon>Gammaproteobacteria</taxon>
        <taxon>Chromatiales</taxon>
        <taxon>Granulosicoccaceae</taxon>
        <taxon>Granulosicoccus</taxon>
    </lineage>
</organism>
<feature type="transmembrane region" description="Helical" evidence="1">
    <location>
        <begin position="273"/>
        <end position="295"/>
    </location>
</feature>
<evidence type="ECO:0000313" key="4">
    <source>
        <dbReference type="Proteomes" id="UP000250079"/>
    </source>
</evidence>
<dbReference type="InterPro" id="IPR011066">
    <property type="entry name" value="MscS_channel_C_sf"/>
</dbReference>
<keyword evidence="4" id="KW-1185">Reference proteome</keyword>
<dbReference type="AlphaFoldDB" id="A0A2Z2NLA4"/>
<dbReference type="SUPFAM" id="SSF82689">
    <property type="entry name" value="Mechanosensitive channel protein MscS (YggB), C-terminal domain"/>
    <property type="match status" value="1"/>
</dbReference>
<feature type="signal peptide" evidence="2">
    <location>
        <begin position="1"/>
        <end position="21"/>
    </location>
</feature>
<proteinExistence type="predicted"/>
<accession>A0A2Z2NLA4</accession>
<evidence type="ECO:0000256" key="1">
    <source>
        <dbReference type="SAM" id="Phobius"/>
    </source>
</evidence>
<gene>
    <name evidence="3" type="ORF">IMCC3135_03240</name>
</gene>
<feature type="transmembrane region" description="Helical" evidence="1">
    <location>
        <begin position="301"/>
        <end position="321"/>
    </location>
</feature>